<gene>
    <name evidence="7" type="primary">rplR</name>
    <name evidence="8" type="ORF">A2406_01815</name>
</gene>
<dbReference type="AlphaFoldDB" id="A0A1G2BYD9"/>
<comment type="function">
    <text evidence="7">This is one of the proteins that bind and probably mediate the attachment of the 5S RNA into the large ribosomal subunit, where it forms part of the central protuberance.</text>
</comment>
<keyword evidence="4 7" id="KW-0689">Ribosomal protein</keyword>
<dbReference type="GO" id="GO:0003735">
    <property type="term" value="F:structural constituent of ribosome"/>
    <property type="evidence" value="ECO:0007669"/>
    <property type="project" value="InterPro"/>
</dbReference>
<keyword evidence="5 7" id="KW-0687">Ribonucleoprotein</keyword>
<proteinExistence type="inferred from homology"/>
<dbReference type="InterPro" id="IPR057268">
    <property type="entry name" value="Ribosomal_L18"/>
</dbReference>
<comment type="subunit">
    <text evidence="7">Part of the 50S ribosomal subunit; part of the 5S rRNA/L5/L18/L25 subcomplex. Contacts the 5S and 23S rRNAs.</text>
</comment>
<dbReference type="GO" id="GO:0022625">
    <property type="term" value="C:cytosolic large ribosomal subunit"/>
    <property type="evidence" value="ECO:0007669"/>
    <property type="project" value="TreeGrafter"/>
</dbReference>
<dbReference type="CDD" id="cd00432">
    <property type="entry name" value="Ribosomal_L18_L5e"/>
    <property type="match status" value="1"/>
</dbReference>
<dbReference type="PANTHER" id="PTHR12899:SF3">
    <property type="entry name" value="LARGE RIBOSOMAL SUBUNIT PROTEIN UL18M"/>
    <property type="match status" value="1"/>
</dbReference>
<evidence type="ECO:0000256" key="6">
    <source>
        <dbReference type="ARBA" id="ARBA00035197"/>
    </source>
</evidence>
<dbReference type="PANTHER" id="PTHR12899">
    <property type="entry name" value="39S RIBOSOMAL PROTEIN L18, MITOCHONDRIAL"/>
    <property type="match status" value="1"/>
</dbReference>
<evidence type="ECO:0000256" key="3">
    <source>
        <dbReference type="ARBA" id="ARBA00022884"/>
    </source>
</evidence>
<dbReference type="SUPFAM" id="SSF53137">
    <property type="entry name" value="Translational machinery components"/>
    <property type="match status" value="1"/>
</dbReference>
<reference evidence="8 9" key="1">
    <citation type="journal article" date="2016" name="Nat. Commun.">
        <title>Thousands of microbial genomes shed light on interconnected biogeochemical processes in an aquifer system.</title>
        <authorList>
            <person name="Anantharaman K."/>
            <person name="Brown C.T."/>
            <person name="Hug L.A."/>
            <person name="Sharon I."/>
            <person name="Castelle C.J."/>
            <person name="Probst A.J."/>
            <person name="Thomas B.C."/>
            <person name="Singh A."/>
            <person name="Wilkins M.J."/>
            <person name="Karaoz U."/>
            <person name="Brodie E.L."/>
            <person name="Williams K.H."/>
            <person name="Hubbard S.S."/>
            <person name="Banfield J.F."/>
        </authorList>
    </citation>
    <scope>NUCLEOTIDE SEQUENCE [LARGE SCALE GENOMIC DNA]</scope>
</reference>
<evidence type="ECO:0000313" key="8">
    <source>
        <dbReference type="EMBL" id="OGY94195.1"/>
    </source>
</evidence>
<keyword evidence="2 7" id="KW-0699">rRNA-binding</keyword>
<dbReference type="InterPro" id="IPR004389">
    <property type="entry name" value="Ribosomal_uL18_bac-type"/>
</dbReference>
<evidence type="ECO:0000256" key="1">
    <source>
        <dbReference type="ARBA" id="ARBA00007116"/>
    </source>
</evidence>
<evidence type="ECO:0000256" key="5">
    <source>
        <dbReference type="ARBA" id="ARBA00023274"/>
    </source>
</evidence>
<dbReference type="NCBIfam" id="TIGR00060">
    <property type="entry name" value="L18_bact"/>
    <property type="match status" value="1"/>
</dbReference>
<name>A0A1G2BYD9_9BACT</name>
<sequence length="118" mass="13115">MKDKNKVKLSNIIRRQRRTRAKISGTAVRPRVSVFKSLMHTSVQAIDDVARKTLAAMTDKTLKVKGTKSDKAAALGEEFGKKLKTLKIEAIIFDKGAYKYHGRVKALADGIRKAGINF</sequence>
<dbReference type="GO" id="GO:0006412">
    <property type="term" value="P:translation"/>
    <property type="evidence" value="ECO:0007669"/>
    <property type="project" value="UniProtKB-UniRule"/>
</dbReference>
<organism evidence="8 9">
    <name type="scientific">Candidatus Komeilibacteria bacterium RIFOXYC1_FULL_37_11</name>
    <dbReference type="NCBI Taxonomy" id="1798555"/>
    <lineage>
        <taxon>Bacteria</taxon>
        <taxon>Candidatus Komeiliibacteriota</taxon>
    </lineage>
</organism>
<accession>A0A1G2BYD9</accession>
<evidence type="ECO:0000256" key="4">
    <source>
        <dbReference type="ARBA" id="ARBA00022980"/>
    </source>
</evidence>
<comment type="similarity">
    <text evidence="1 7">Belongs to the universal ribosomal protein uL18 family.</text>
</comment>
<dbReference type="HAMAP" id="MF_01337_B">
    <property type="entry name" value="Ribosomal_uL18_B"/>
    <property type="match status" value="1"/>
</dbReference>
<evidence type="ECO:0000256" key="7">
    <source>
        <dbReference type="HAMAP-Rule" id="MF_01337"/>
    </source>
</evidence>
<dbReference type="Proteomes" id="UP000177626">
    <property type="component" value="Unassembled WGS sequence"/>
</dbReference>
<dbReference type="Pfam" id="PF00861">
    <property type="entry name" value="Ribosomal_L18p"/>
    <property type="match status" value="1"/>
</dbReference>
<keyword evidence="3 7" id="KW-0694">RNA-binding</keyword>
<protein>
    <recommendedName>
        <fullName evidence="6 7">Large ribosomal subunit protein uL18</fullName>
    </recommendedName>
</protein>
<comment type="caution">
    <text evidence="8">The sequence shown here is derived from an EMBL/GenBank/DDBJ whole genome shotgun (WGS) entry which is preliminary data.</text>
</comment>
<dbReference type="GO" id="GO:0008097">
    <property type="term" value="F:5S rRNA binding"/>
    <property type="evidence" value="ECO:0007669"/>
    <property type="project" value="TreeGrafter"/>
</dbReference>
<evidence type="ECO:0000256" key="2">
    <source>
        <dbReference type="ARBA" id="ARBA00022730"/>
    </source>
</evidence>
<dbReference type="EMBL" id="MHKQ01000011">
    <property type="protein sequence ID" value="OGY94195.1"/>
    <property type="molecule type" value="Genomic_DNA"/>
</dbReference>
<evidence type="ECO:0000313" key="9">
    <source>
        <dbReference type="Proteomes" id="UP000177626"/>
    </source>
</evidence>
<dbReference type="InterPro" id="IPR005484">
    <property type="entry name" value="Ribosomal_uL18_bac/plant/anim"/>
</dbReference>
<dbReference type="Gene3D" id="3.30.420.100">
    <property type="match status" value="1"/>
</dbReference>